<evidence type="ECO:0000259" key="2">
    <source>
        <dbReference type="Pfam" id="PF24883"/>
    </source>
</evidence>
<comment type="caution">
    <text evidence="3">The sequence shown here is derived from an EMBL/GenBank/DDBJ whole genome shotgun (WGS) entry which is preliminary data.</text>
</comment>
<dbReference type="Pfam" id="PF24883">
    <property type="entry name" value="NPHP3_N"/>
    <property type="match status" value="1"/>
</dbReference>
<proteinExistence type="predicted"/>
<gene>
    <name evidence="3" type="ORF">HMN09_00776600</name>
</gene>
<dbReference type="Proteomes" id="UP000613580">
    <property type="component" value="Unassembled WGS sequence"/>
</dbReference>
<organism evidence="3 4">
    <name type="scientific">Mycena chlorophos</name>
    <name type="common">Agaric fungus</name>
    <name type="synonym">Agaricus chlorophos</name>
    <dbReference type="NCBI Taxonomy" id="658473"/>
    <lineage>
        <taxon>Eukaryota</taxon>
        <taxon>Fungi</taxon>
        <taxon>Dikarya</taxon>
        <taxon>Basidiomycota</taxon>
        <taxon>Agaricomycotina</taxon>
        <taxon>Agaricomycetes</taxon>
        <taxon>Agaricomycetidae</taxon>
        <taxon>Agaricales</taxon>
        <taxon>Marasmiineae</taxon>
        <taxon>Mycenaceae</taxon>
        <taxon>Mycena</taxon>
    </lineage>
</organism>
<dbReference type="InterPro" id="IPR056884">
    <property type="entry name" value="NPHP3-like_N"/>
</dbReference>
<evidence type="ECO:0000313" key="3">
    <source>
        <dbReference type="EMBL" id="KAF7305257.1"/>
    </source>
</evidence>
<protein>
    <submittedName>
        <fullName evidence="3">ANK-REP-REGION domain-containing protein</fullName>
    </submittedName>
</protein>
<keyword evidence="4" id="KW-1185">Reference proteome</keyword>
<reference evidence="3" key="1">
    <citation type="submission" date="2020-05" db="EMBL/GenBank/DDBJ databases">
        <title>Mycena genomes resolve the evolution of fungal bioluminescence.</title>
        <authorList>
            <person name="Tsai I.J."/>
        </authorList>
    </citation>
    <scope>NUCLEOTIDE SEQUENCE</scope>
    <source>
        <strain evidence="3">110903Hualien_Pintung</strain>
    </source>
</reference>
<dbReference type="PANTHER" id="PTHR10039:SF15">
    <property type="entry name" value="NACHT DOMAIN-CONTAINING PROTEIN"/>
    <property type="match status" value="1"/>
</dbReference>
<evidence type="ECO:0000256" key="1">
    <source>
        <dbReference type="ARBA" id="ARBA00022737"/>
    </source>
</evidence>
<dbReference type="EMBL" id="JACAZE010000010">
    <property type="protein sequence ID" value="KAF7305257.1"/>
    <property type="molecule type" value="Genomic_DNA"/>
</dbReference>
<feature type="domain" description="Nephrocystin 3-like N-terminal" evidence="2">
    <location>
        <begin position="70"/>
        <end position="107"/>
    </location>
</feature>
<name>A0A8H6SUU6_MYCCL</name>
<accession>A0A8H6SUU6</accession>
<sequence>MEGKAGEVGKADERVVRAASAKGIFSTFKLTAFKSRIFNLMTVDHKIMDFVSPINFLQRQQEIYKLRQKGTGNWFLEDFRFLEWKASSARLLWCSGIPGAGKTVLAYDLLIYWITDD</sequence>
<dbReference type="OrthoDB" id="3001565at2759"/>
<dbReference type="AlphaFoldDB" id="A0A8H6SUU6"/>
<evidence type="ECO:0000313" key="4">
    <source>
        <dbReference type="Proteomes" id="UP000613580"/>
    </source>
</evidence>
<dbReference type="PANTHER" id="PTHR10039">
    <property type="entry name" value="AMELOGENIN"/>
    <property type="match status" value="1"/>
</dbReference>
<keyword evidence="1" id="KW-0677">Repeat</keyword>